<dbReference type="Proteomes" id="UP001151478">
    <property type="component" value="Unassembled WGS sequence"/>
</dbReference>
<reference evidence="1" key="1">
    <citation type="submission" date="2023-02" db="EMBL/GenBank/DDBJ databases">
        <title>Polaribacter ponticola sp. nov., isolated from seawater.</title>
        <authorList>
            <person name="Baek J.H."/>
            <person name="Kim J.M."/>
            <person name="Choi D.G."/>
            <person name="Jeon C.O."/>
        </authorList>
    </citation>
    <scope>NUCLEOTIDE SEQUENCE</scope>
    <source>
        <strain evidence="1">MSW5</strain>
    </source>
</reference>
<organism evidence="1 2">
    <name type="scientific">Polaribacter ponticola</name>
    <dbReference type="NCBI Taxonomy" id="2978475"/>
    <lineage>
        <taxon>Bacteria</taxon>
        <taxon>Pseudomonadati</taxon>
        <taxon>Bacteroidota</taxon>
        <taxon>Flavobacteriia</taxon>
        <taxon>Flavobacteriales</taxon>
        <taxon>Flavobacteriaceae</taxon>
    </lineage>
</organism>
<dbReference type="RefSeq" id="WP_265726978.1">
    <property type="nucleotide sequence ID" value="NZ_JAOSLC020000001.1"/>
</dbReference>
<name>A0ABT5S4A7_9FLAO</name>
<evidence type="ECO:0000313" key="2">
    <source>
        <dbReference type="Proteomes" id="UP001151478"/>
    </source>
</evidence>
<comment type="caution">
    <text evidence="1">The sequence shown here is derived from an EMBL/GenBank/DDBJ whole genome shotgun (WGS) entry which is preliminary data.</text>
</comment>
<accession>A0ABT5S4A7</accession>
<sequence>MNTIKTENLEQTGGFFNAQIVAIDELTSCPSILTNNNAKDIVITPSTTYLDILPVAENIKITEKSTKTKSGTLYTINGEFEIPVQSSELDAYFNNYLYKKVVLIGIKHYGQQKIYGSKKFPLNFSYQFINGKKLEDGSKIIVKLSGKIPQKPVFIND</sequence>
<keyword evidence="2" id="KW-1185">Reference proteome</keyword>
<evidence type="ECO:0000313" key="1">
    <source>
        <dbReference type="EMBL" id="MDD7912941.1"/>
    </source>
</evidence>
<proteinExistence type="predicted"/>
<protein>
    <submittedName>
        <fullName evidence="1">Uncharacterized protein</fullName>
    </submittedName>
</protein>
<gene>
    <name evidence="1" type="ORF">N5A56_000165</name>
</gene>
<dbReference type="EMBL" id="JAOSLC020000001">
    <property type="protein sequence ID" value="MDD7912941.1"/>
    <property type="molecule type" value="Genomic_DNA"/>
</dbReference>